<dbReference type="EMBL" id="JAVHJM010000008">
    <property type="protein sequence ID" value="KAK6508299.1"/>
    <property type="molecule type" value="Genomic_DNA"/>
</dbReference>
<name>A0AAN8N1J8_9PEZI</name>
<feature type="compositionally biased region" description="Acidic residues" evidence="1">
    <location>
        <begin position="274"/>
        <end position="289"/>
    </location>
</feature>
<organism evidence="3 4">
    <name type="scientific">Arthrobotrys conoides</name>
    <dbReference type="NCBI Taxonomy" id="74498"/>
    <lineage>
        <taxon>Eukaryota</taxon>
        <taxon>Fungi</taxon>
        <taxon>Dikarya</taxon>
        <taxon>Ascomycota</taxon>
        <taxon>Pezizomycotina</taxon>
        <taxon>Orbiliomycetes</taxon>
        <taxon>Orbiliales</taxon>
        <taxon>Orbiliaceae</taxon>
        <taxon>Arthrobotrys</taxon>
    </lineage>
</organism>
<proteinExistence type="predicted"/>
<keyword evidence="4" id="KW-1185">Reference proteome</keyword>
<accession>A0AAN8N1J8</accession>
<protein>
    <submittedName>
        <fullName evidence="3">Uncharacterized protein</fullName>
    </submittedName>
</protein>
<evidence type="ECO:0000313" key="4">
    <source>
        <dbReference type="Proteomes" id="UP001307849"/>
    </source>
</evidence>
<feature type="signal peptide" evidence="2">
    <location>
        <begin position="1"/>
        <end position="25"/>
    </location>
</feature>
<dbReference type="Proteomes" id="UP001307849">
    <property type="component" value="Unassembled WGS sequence"/>
</dbReference>
<feature type="region of interest" description="Disordered" evidence="1">
    <location>
        <begin position="401"/>
        <end position="435"/>
    </location>
</feature>
<dbReference type="AlphaFoldDB" id="A0AAN8N1J8"/>
<evidence type="ECO:0000256" key="2">
    <source>
        <dbReference type="SAM" id="SignalP"/>
    </source>
</evidence>
<evidence type="ECO:0000313" key="3">
    <source>
        <dbReference type="EMBL" id="KAK6508299.1"/>
    </source>
</evidence>
<reference evidence="3 4" key="1">
    <citation type="submission" date="2019-10" db="EMBL/GenBank/DDBJ databases">
        <authorList>
            <person name="Palmer J.M."/>
        </authorList>
    </citation>
    <scope>NUCLEOTIDE SEQUENCE [LARGE SCALE GENOMIC DNA]</scope>
    <source>
        <strain evidence="3 4">TWF506</strain>
    </source>
</reference>
<keyword evidence="2" id="KW-0732">Signal</keyword>
<feature type="region of interest" description="Disordered" evidence="1">
    <location>
        <begin position="258"/>
        <end position="364"/>
    </location>
</feature>
<sequence>MVPFFKQRRLWPLLCLLLLSTYSYQSPIPELNSNKTQILSNATSIAPTSPAETGSGLQSSDLPANITNSAVIAKVPTPLGTDSQARAVEVPHNFFYTTERLQIKCADTDLFATGQWVMRQAPGIPEKEVIDFLNGGLKQERIEWEINKMKRHQNTCKRHCMCAEDGSIIEGYRSPAKPSDRFCDPSKLFPLKCAALWGCLCTAVLRQPYPTIHGATLEDYERALRAIPQMARIDNPDYVWVRAPGNAMLTIDALPAPVAEPESPSVIDSTSPSEDSEGDPTPPTEEESADPWAGADLEPPFLLAGPSDPTSFFGPPGFIQPAGSESHGLSGHAPSRLKSPFGDEEEEYDDGMLSSKQNPAELPLSPNYWDDWLASPYPRDPDGDGGAGFYSGGGYDIGSPWFKSKRDTIPDSKSTATDDAIVGKKQIAHDGLPIP</sequence>
<feature type="chain" id="PRO_5042954264" evidence="2">
    <location>
        <begin position="26"/>
        <end position="435"/>
    </location>
</feature>
<gene>
    <name evidence="3" type="ORF">TWF506_010394</name>
</gene>
<comment type="caution">
    <text evidence="3">The sequence shown here is derived from an EMBL/GenBank/DDBJ whole genome shotgun (WGS) entry which is preliminary data.</text>
</comment>
<evidence type="ECO:0000256" key="1">
    <source>
        <dbReference type="SAM" id="MobiDB-lite"/>
    </source>
</evidence>